<evidence type="ECO:0000256" key="2">
    <source>
        <dbReference type="ARBA" id="ARBA00006024"/>
    </source>
</evidence>
<dbReference type="AlphaFoldDB" id="A0A9E4ZKA0"/>
<feature type="domain" description="P-type ATPase A" evidence="9">
    <location>
        <begin position="143"/>
        <end position="242"/>
    </location>
</feature>
<comment type="caution">
    <text evidence="10">The sequence shown here is derived from an EMBL/GenBank/DDBJ whole genome shotgun (WGS) entry which is preliminary data.</text>
</comment>
<dbReference type="NCBIfam" id="TIGR01511">
    <property type="entry name" value="ATPase-IB1_Cu"/>
    <property type="match status" value="1"/>
</dbReference>
<dbReference type="PROSITE" id="PS00154">
    <property type="entry name" value="ATPASE_E1_E2"/>
    <property type="match status" value="1"/>
</dbReference>
<dbReference type="PRINTS" id="PR00119">
    <property type="entry name" value="CATATPASE"/>
</dbReference>
<feature type="transmembrane region" description="Helical" evidence="8">
    <location>
        <begin position="259"/>
        <end position="278"/>
    </location>
</feature>
<keyword evidence="6 8" id="KW-1133">Transmembrane helix</keyword>
<dbReference type="SFLD" id="SFLDG00002">
    <property type="entry name" value="C1.7:_P-type_atpase_like"/>
    <property type="match status" value="1"/>
</dbReference>
<comment type="subcellular location">
    <subcellularLocation>
        <location evidence="1">Membrane</location>
    </subcellularLocation>
</comment>
<evidence type="ECO:0000313" key="10">
    <source>
        <dbReference type="EMBL" id="MCT8337203.1"/>
    </source>
</evidence>
<dbReference type="PROSITE" id="PS01229">
    <property type="entry name" value="COF_2"/>
    <property type="match status" value="1"/>
</dbReference>
<dbReference type="InterPro" id="IPR018303">
    <property type="entry name" value="ATPase_P-typ_P_site"/>
</dbReference>
<keyword evidence="11" id="KW-1185">Reference proteome</keyword>
<dbReference type="GO" id="GO:0046872">
    <property type="term" value="F:metal ion binding"/>
    <property type="evidence" value="ECO:0007669"/>
    <property type="project" value="UniProtKB-KW"/>
</dbReference>
<organism evidence="10 11">
    <name type="scientific">Methanoculleus formosensis</name>
    <dbReference type="NCBI Taxonomy" id="2590886"/>
    <lineage>
        <taxon>Archaea</taxon>
        <taxon>Methanobacteriati</taxon>
        <taxon>Methanobacteriota</taxon>
        <taxon>Stenosarchaea group</taxon>
        <taxon>Methanomicrobia</taxon>
        <taxon>Methanomicrobiales</taxon>
        <taxon>Methanomicrobiaceae</taxon>
        <taxon>Methanoculleus</taxon>
    </lineage>
</organism>
<evidence type="ECO:0000256" key="5">
    <source>
        <dbReference type="ARBA" id="ARBA00022967"/>
    </source>
</evidence>
<gene>
    <name evidence="10" type="ORF">FKB36_06775</name>
</gene>
<dbReference type="InterPro" id="IPR059000">
    <property type="entry name" value="ATPase_P-type_domA"/>
</dbReference>
<dbReference type="Gene3D" id="3.40.1110.10">
    <property type="entry name" value="Calcium-transporting ATPase, cytoplasmic domain N"/>
    <property type="match status" value="1"/>
</dbReference>
<protein>
    <submittedName>
        <fullName evidence="10">Cation-translocating P-type ATPase</fullName>
    </submittedName>
</protein>
<dbReference type="InterPro" id="IPR001757">
    <property type="entry name" value="P_typ_ATPase"/>
</dbReference>
<feature type="transmembrane region" description="Helical" evidence="8">
    <location>
        <begin position="25"/>
        <end position="49"/>
    </location>
</feature>
<reference evidence="10" key="1">
    <citation type="submission" date="2019-06" db="EMBL/GenBank/DDBJ databases">
        <title>Methanoculleus strain from Tamsui River, Taipei, Taiwan.</title>
        <authorList>
            <person name="You Y.-T."/>
            <person name="Chen S.-C."/>
            <person name="Lai S.-J."/>
            <person name="Lee Y.-C."/>
            <person name="Lai M.-C."/>
        </authorList>
    </citation>
    <scope>NUCLEOTIDE SEQUENCE</scope>
    <source>
        <strain evidence="10">Afa-1</strain>
    </source>
</reference>
<dbReference type="InterPro" id="IPR023214">
    <property type="entry name" value="HAD_sf"/>
</dbReference>
<keyword evidence="4" id="KW-0479">Metal-binding</keyword>
<dbReference type="InterPro" id="IPR027256">
    <property type="entry name" value="P-typ_ATPase_IB"/>
</dbReference>
<dbReference type="Pfam" id="PF00122">
    <property type="entry name" value="E1-E2_ATPase"/>
    <property type="match status" value="1"/>
</dbReference>
<dbReference type="PANTHER" id="PTHR48085:SF5">
    <property type="entry name" value="CADMIUM_ZINC-TRANSPORTING ATPASE HMA4-RELATED"/>
    <property type="match status" value="1"/>
</dbReference>
<dbReference type="Pfam" id="PF00702">
    <property type="entry name" value="Hydrolase"/>
    <property type="match status" value="1"/>
</dbReference>
<dbReference type="InterPro" id="IPR023298">
    <property type="entry name" value="ATPase_P-typ_TM_dom_sf"/>
</dbReference>
<dbReference type="Gene3D" id="2.70.150.10">
    <property type="entry name" value="Calcium-transporting ATPase, cytoplasmic transduction domain A"/>
    <property type="match status" value="1"/>
</dbReference>
<sequence length="641" mass="67572">MDVTHDSSGPLIAASRSLLRDYREFLLAPGTIFTLVSGILLGVAVLYQASGLVTGTAPEAYGDWIYLAAALVGSSFIWYSAIQGIREGDFTADIPVSLATAAAIAIGEYSAAAVVAVLLLFGGLLEDLVATRADRALDALARLLPDRVTVRRNGEDLSLSPDDLVIGDLLIVRSGERIAVDGEILFGEAAVNQSAITGESVPVEKQKGDTVFAGTLNENGAIEVRATRVGTETTLGQIRRLVADAQEEKAPVERVLDRYAKLYTPAAIILGVGLWWWSGNVLQAITMLIVFCPCVIVLATPTALVASIGNAALRGSLVKKGAAVETLAQVDTVIFDKTGTLTLGELQLVDAVPFDDVLKTSLIGYAASAEKFSEHPVGRAVVRAAEEQEIGVMDPESCELLTGLGVKARTGGHTVLLGRPKLFSRMGITLPGTVLREIDARTREGKSVIVVMIDDVVSGLLIFEDTLREHAQETVAALNTAGIRTVIVTGDNRETAARIAEMTGISETHAEMMPEEKVGIVKRFQEAGHRVAFVGDGVNDGPALATADVGVAMGNAGTDVAIETADVVLLSDDLLKLPHLIGTSQKALRTIRQNLVFAVAVLLVAVCLTVFNILTPVTGALLHELSSIPVIANSARLIGVK</sequence>
<dbReference type="PRINTS" id="PR00941">
    <property type="entry name" value="CDATPASE"/>
</dbReference>
<dbReference type="Proteomes" id="UP001065682">
    <property type="component" value="Unassembled WGS sequence"/>
</dbReference>
<accession>A0A9E4ZKA0</accession>
<keyword evidence="7 8" id="KW-0472">Membrane</keyword>
<dbReference type="GO" id="GO:0005524">
    <property type="term" value="F:ATP binding"/>
    <property type="evidence" value="ECO:0007669"/>
    <property type="project" value="InterPro"/>
</dbReference>
<dbReference type="FunFam" id="2.70.150.10:FF:000002">
    <property type="entry name" value="Copper-transporting ATPase 1, putative"/>
    <property type="match status" value="1"/>
</dbReference>
<dbReference type="SUPFAM" id="SSF56784">
    <property type="entry name" value="HAD-like"/>
    <property type="match status" value="1"/>
</dbReference>
<dbReference type="GO" id="GO:0016887">
    <property type="term" value="F:ATP hydrolysis activity"/>
    <property type="evidence" value="ECO:0007669"/>
    <property type="project" value="InterPro"/>
</dbReference>
<feature type="transmembrane region" description="Helical" evidence="8">
    <location>
        <begin position="284"/>
        <end position="313"/>
    </location>
</feature>
<dbReference type="GO" id="GO:0019829">
    <property type="term" value="F:ATPase-coupled monoatomic cation transmembrane transporter activity"/>
    <property type="evidence" value="ECO:0007669"/>
    <property type="project" value="InterPro"/>
</dbReference>
<dbReference type="PANTHER" id="PTHR48085">
    <property type="entry name" value="CADMIUM/ZINC-TRANSPORTING ATPASE HMA2-RELATED"/>
    <property type="match status" value="1"/>
</dbReference>
<evidence type="ECO:0000259" key="9">
    <source>
        <dbReference type="Pfam" id="PF00122"/>
    </source>
</evidence>
<proteinExistence type="inferred from homology"/>
<dbReference type="GO" id="GO:0016020">
    <property type="term" value="C:membrane"/>
    <property type="evidence" value="ECO:0007669"/>
    <property type="project" value="UniProtKB-SubCell"/>
</dbReference>
<dbReference type="Gene3D" id="3.40.50.1000">
    <property type="entry name" value="HAD superfamily/HAD-like"/>
    <property type="match status" value="1"/>
</dbReference>
<dbReference type="InterPro" id="IPR008250">
    <property type="entry name" value="ATPase_P-typ_transduc_dom_A_sf"/>
</dbReference>
<evidence type="ECO:0000256" key="6">
    <source>
        <dbReference type="ARBA" id="ARBA00022989"/>
    </source>
</evidence>
<dbReference type="NCBIfam" id="TIGR01525">
    <property type="entry name" value="ATPase-IB_hvy"/>
    <property type="match status" value="1"/>
</dbReference>
<name>A0A9E4ZKA0_9EURY</name>
<comment type="similarity">
    <text evidence="2">Belongs to the cation transport ATPase (P-type) (TC 3.A.3) family. Type IB subfamily.</text>
</comment>
<feature type="transmembrane region" description="Helical" evidence="8">
    <location>
        <begin position="595"/>
        <end position="614"/>
    </location>
</feature>
<evidence type="ECO:0000256" key="4">
    <source>
        <dbReference type="ARBA" id="ARBA00022723"/>
    </source>
</evidence>
<keyword evidence="3 8" id="KW-0812">Transmembrane</keyword>
<dbReference type="CDD" id="cd02079">
    <property type="entry name" value="P-type_ATPase_HM"/>
    <property type="match status" value="1"/>
</dbReference>
<dbReference type="EMBL" id="VHLL01000003">
    <property type="protein sequence ID" value="MCT8337203.1"/>
    <property type="molecule type" value="Genomic_DNA"/>
</dbReference>
<feature type="transmembrane region" description="Helical" evidence="8">
    <location>
        <begin position="61"/>
        <end position="81"/>
    </location>
</feature>
<evidence type="ECO:0000256" key="3">
    <source>
        <dbReference type="ARBA" id="ARBA00022692"/>
    </source>
</evidence>
<dbReference type="SUPFAM" id="SSF81653">
    <property type="entry name" value="Calcium ATPase, transduction domain A"/>
    <property type="match status" value="1"/>
</dbReference>
<dbReference type="InterPro" id="IPR051014">
    <property type="entry name" value="Cation_Transport_ATPase_IB"/>
</dbReference>
<dbReference type="SFLD" id="SFLDS00003">
    <property type="entry name" value="Haloacid_Dehalogenase"/>
    <property type="match status" value="1"/>
</dbReference>
<evidence type="ECO:0000256" key="7">
    <source>
        <dbReference type="ARBA" id="ARBA00023136"/>
    </source>
</evidence>
<dbReference type="InterPro" id="IPR044492">
    <property type="entry name" value="P_typ_ATPase_HD_dom"/>
</dbReference>
<keyword evidence="5" id="KW-1278">Translocase</keyword>
<feature type="transmembrane region" description="Helical" evidence="8">
    <location>
        <begin position="101"/>
        <end position="125"/>
    </location>
</feature>
<evidence type="ECO:0000256" key="8">
    <source>
        <dbReference type="SAM" id="Phobius"/>
    </source>
</evidence>
<dbReference type="SUPFAM" id="SSF81665">
    <property type="entry name" value="Calcium ATPase, transmembrane domain M"/>
    <property type="match status" value="1"/>
</dbReference>
<dbReference type="InterPro" id="IPR023299">
    <property type="entry name" value="ATPase_P-typ_cyto_dom_N"/>
</dbReference>
<dbReference type="NCBIfam" id="TIGR01494">
    <property type="entry name" value="ATPase_P-type"/>
    <property type="match status" value="1"/>
</dbReference>
<evidence type="ECO:0000313" key="11">
    <source>
        <dbReference type="Proteomes" id="UP001065682"/>
    </source>
</evidence>
<dbReference type="InterPro" id="IPR036412">
    <property type="entry name" value="HAD-like_sf"/>
</dbReference>
<dbReference type="SFLD" id="SFLDF00027">
    <property type="entry name" value="p-type_atpase"/>
    <property type="match status" value="1"/>
</dbReference>
<evidence type="ECO:0000256" key="1">
    <source>
        <dbReference type="ARBA" id="ARBA00004370"/>
    </source>
</evidence>